<dbReference type="EMBL" id="CP058708">
    <property type="protein sequence ID" value="QLH51476.1"/>
    <property type="molecule type" value="Genomic_DNA"/>
</dbReference>
<proteinExistence type="predicted"/>
<keyword evidence="1" id="KW-0732">Signal</keyword>
<evidence type="ECO:0000259" key="2">
    <source>
        <dbReference type="Pfam" id="PF03886"/>
    </source>
</evidence>
<dbReference type="KEGG" id="acog:HWD57_17940"/>
<dbReference type="PROSITE" id="PS51257">
    <property type="entry name" value="PROKAR_LIPOPROTEIN"/>
    <property type="match status" value="1"/>
</dbReference>
<evidence type="ECO:0000313" key="4">
    <source>
        <dbReference type="Proteomes" id="UP000509684"/>
    </source>
</evidence>
<accession>A0A7D5S9V7</accession>
<dbReference type="Gene3D" id="3.40.50.10610">
    <property type="entry name" value="ABC-type transport auxiliary lipoprotein component"/>
    <property type="match status" value="1"/>
</dbReference>
<dbReference type="SUPFAM" id="SSF159594">
    <property type="entry name" value="XCC0632-like"/>
    <property type="match status" value="1"/>
</dbReference>
<evidence type="ECO:0000313" key="3">
    <source>
        <dbReference type="EMBL" id="QLH51476.1"/>
    </source>
</evidence>
<sequence>MIKAARQGMSWLAVLLAAALAGCASPPSRFYTLTVGAAPDGGAPAAYAVAVDSVTIPAIVDRPQFVLQKGPNRVLLDEFNRWAAPLAANIASTLAANLGVLLGTPRAVFGPLAANIQPAYRVSVDVQRFESVADEAVTLEGVWLLRRPGGEATSGRSALRETVQGEGYEELAAAHSRALAGMSRDIAAAIRVEAGRSATR</sequence>
<evidence type="ECO:0000256" key="1">
    <source>
        <dbReference type="SAM" id="SignalP"/>
    </source>
</evidence>
<feature type="signal peptide" evidence="1">
    <location>
        <begin position="1"/>
        <end position="24"/>
    </location>
</feature>
<name>A0A7D5S9V7_9PROT</name>
<dbReference type="Pfam" id="PF03886">
    <property type="entry name" value="ABC_trans_aux"/>
    <property type="match status" value="1"/>
</dbReference>
<organism evidence="3 4">
    <name type="scientific">Candidatus Accumulibacter cognatus</name>
    <dbReference type="NCBI Taxonomy" id="2954383"/>
    <lineage>
        <taxon>Bacteria</taxon>
        <taxon>Pseudomonadati</taxon>
        <taxon>Pseudomonadota</taxon>
        <taxon>Betaproteobacteria</taxon>
        <taxon>Candidatus Accumulibacter</taxon>
    </lineage>
</organism>
<dbReference type="AlphaFoldDB" id="A0A7D5S9V7"/>
<protein>
    <submittedName>
        <fullName evidence="3">Membrane integrity-associated transporter subunit PqiC</fullName>
    </submittedName>
</protein>
<feature type="domain" description="ABC-type transport auxiliary lipoprotein component" evidence="2">
    <location>
        <begin position="31"/>
        <end position="187"/>
    </location>
</feature>
<reference evidence="3 4" key="1">
    <citation type="journal article" date="2019" name="Microbiome">
        <title>Annotated bacterial chromosomes from frame-shift-corrected long-read metagenomic data.</title>
        <authorList>
            <person name="Arumugam K."/>
            <person name="Bagci C."/>
            <person name="Bessarab I."/>
            <person name="Beier S."/>
            <person name="Buchfink B."/>
            <person name="Gorska A."/>
            <person name="Qiu G."/>
            <person name="Huson D.H."/>
            <person name="Williams R.B.H."/>
        </authorList>
    </citation>
    <scope>NUCLEOTIDE SEQUENCE [LARGE SCALE GENOMIC DNA]</scope>
    <source>
        <strain evidence="3">SSA1</strain>
    </source>
</reference>
<gene>
    <name evidence="3" type="ORF">HWD57_17940</name>
</gene>
<dbReference type="Proteomes" id="UP000509684">
    <property type="component" value="Chromosome"/>
</dbReference>
<feature type="chain" id="PRO_5027624524" evidence="1">
    <location>
        <begin position="25"/>
        <end position="200"/>
    </location>
</feature>
<dbReference type="InterPro" id="IPR005586">
    <property type="entry name" value="ABC_trans_aux"/>
</dbReference>